<evidence type="ECO:0000256" key="7">
    <source>
        <dbReference type="RuleBase" id="RU364038"/>
    </source>
</evidence>
<dbReference type="PANTHER" id="PTHR35272">
    <property type="entry name" value="THIOL:DISULFIDE INTERCHANGE PROTEIN DSBC-RELATED"/>
    <property type="match status" value="1"/>
</dbReference>
<dbReference type="SUPFAM" id="SSF52833">
    <property type="entry name" value="Thioredoxin-like"/>
    <property type="match status" value="1"/>
</dbReference>
<accession>Q2SL53</accession>
<keyword evidence="6 7" id="KW-0676">Redox-active center</keyword>
<dbReference type="STRING" id="349521.HCH_01777"/>
<dbReference type="EMBL" id="CP000155">
    <property type="protein sequence ID" value="ABC28621.1"/>
    <property type="molecule type" value="Genomic_DNA"/>
</dbReference>
<dbReference type="Pfam" id="PF10411">
    <property type="entry name" value="DsbC_N"/>
    <property type="match status" value="1"/>
</dbReference>
<comment type="function">
    <text evidence="7">Required for disulfide bond formation in some periplasmic proteins. Acts by transferring its disulfide bond to other proteins and is reduced in the process.</text>
</comment>
<organism evidence="10 11">
    <name type="scientific">Hahella chejuensis (strain KCTC 2396)</name>
    <dbReference type="NCBI Taxonomy" id="349521"/>
    <lineage>
        <taxon>Bacteria</taxon>
        <taxon>Pseudomonadati</taxon>
        <taxon>Pseudomonadota</taxon>
        <taxon>Gammaproteobacteria</taxon>
        <taxon>Oceanospirillales</taxon>
        <taxon>Hahellaceae</taxon>
        <taxon>Hahella</taxon>
    </lineage>
</organism>
<dbReference type="InterPro" id="IPR012336">
    <property type="entry name" value="Thioredoxin-like_fold"/>
</dbReference>
<dbReference type="KEGG" id="hch:HCH_01777"/>
<evidence type="ECO:0000259" key="8">
    <source>
        <dbReference type="Pfam" id="PF10411"/>
    </source>
</evidence>
<dbReference type="CDD" id="cd03020">
    <property type="entry name" value="DsbA_DsbC_DsbG"/>
    <property type="match status" value="1"/>
</dbReference>
<dbReference type="InterPro" id="IPR051470">
    <property type="entry name" value="Thiol:disulfide_interchange"/>
</dbReference>
<feature type="domain" description="Thioredoxin-like fold" evidence="9">
    <location>
        <begin position="124"/>
        <end position="240"/>
    </location>
</feature>
<dbReference type="RefSeq" id="WP_011395693.1">
    <property type="nucleotide sequence ID" value="NC_007645.1"/>
</dbReference>
<sequence length="247" mass="27011">MHVMRPFVLVLMALSVAFGARADEQQEQAVKVIKQRLAEAVPGLKILKVSPSPIPGVYEVESNNPQLLYTSADGQYFVAGDIYQVSEGRITNLAERRREETRAELVNSIDESKMIVFKPEVVKTSITIFTDVDCGYCRKLHKEVPRLNELGVQVNYLAYPRAGVGSGSYQKMVSVWCADDQQAAMTEAKLGKTPSSKDCKNPVADQYNLGNQIGISGTPAIVLHDGRLIPGYVPADSLAKGLGLEVK</sequence>
<evidence type="ECO:0000256" key="3">
    <source>
        <dbReference type="ARBA" id="ARBA00022729"/>
    </source>
</evidence>
<dbReference type="InterPro" id="IPR009094">
    <property type="entry name" value="DiS-bond_isomerase_DsbC/G_N_sf"/>
</dbReference>
<dbReference type="AlphaFoldDB" id="Q2SL53"/>
<dbReference type="GO" id="GO:0042597">
    <property type="term" value="C:periplasmic space"/>
    <property type="evidence" value="ECO:0007669"/>
    <property type="project" value="UniProtKB-SubCell"/>
</dbReference>
<name>Q2SL53_HAHCH</name>
<protein>
    <recommendedName>
        <fullName evidence="7">Thiol:disulfide interchange protein</fullName>
    </recommendedName>
</protein>
<dbReference type="InterPro" id="IPR036249">
    <property type="entry name" value="Thioredoxin-like_sf"/>
</dbReference>
<dbReference type="Pfam" id="PF13098">
    <property type="entry name" value="Thioredoxin_2"/>
    <property type="match status" value="1"/>
</dbReference>
<keyword evidence="11" id="KW-1185">Reference proteome</keyword>
<gene>
    <name evidence="10" type="primary">dsbC</name>
    <name evidence="10" type="ordered locus">HCH_01777</name>
</gene>
<keyword evidence="4 7" id="KW-0574">Periplasm</keyword>
<dbReference type="Proteomes" id="UP000000238">
    <property type="component" value="Chromosome"/>
</dbReference>
<keyword evidence="10" id="KW-0413">Isomerase</keyword>
<feature type="chain" id="PRO_5010007998" description="Thiol:disulfide interchange protein" evidence="7">
    <location>
        <begin position="23"/>
        <end position="247"/>
    </location>
</feature>
<proteinExistence type="inferred from homology"/>
<dbReference type="HOGENOM" id="CLU_083593_0_0_6"/>
<evidence type="ECO:0000256" key="2">
    <source>
        <dbReference type="ARBA" id="ARBA00009813"/>
    </source>
</evidence>
<dbReference type="PANTHER" id="PTHR35272:SF3">
    <property type="entry name" value="THIOL:DISULFIDE INTERCHANGE PROTEIN DSBC"/>
    <property type="match status" value="1"/>
</dbReference>
<evidence type="ECO:0000256" key="5">
    <source>
        <dbReference type="ARBA" id="ARBA00023157"/>
    </source>
</evidence>
<dbReference type="Gene3D" id="3.40.30.10">
    <property type="entry name" value="Glutaredoxin"/>
    <property type="match status" value="1"/>
</dbReference>
<dbReference type="InterPro" id="IPR033954">
    <property type="entry name" value="DiS-bond_Isoase_DsbC/G"/>
</dbReference>
<evidence type="ECO:0000259" key="9">
    <source>
        <dbReference type="Pfam" id="PF13098"/>
    </source>
</evidence>
<dbReference type="Gene3D" id="3.10.450.70">
    <property type="entry name" value="Disulphide bond isomerase, DsbC/G, N-terminal"/>
    <property type="match status" value="1"/>
</dbReference>
<keyword evidence="3 7" id="KW-0732">Signal</keyword>
<evidence type="ECO:0000313" key="11">
    <source>
        <dbReference type="Proteomes" id="UP000000238"/>
    </source>
</evidence>
<dbReference type="SUPFAM" id="SSF54423">
    <property type="entry name" value="DsbC/DsbG N-terminal domain-like"/>
    <property type="match status" value="1"/>
</dbReference>
<dbReference type="GO" id="GO:0016853">
    <property type="term" value="F:isomerase activity"/>
    <property type="evidence" value="ECO:0007669"/>
    <property type="project" value="UniProtKB-KW"/>
</dbReference>
<evidence type="ECO:0000256" key="6">
    <source>
        <dbReference type="ARBA" id="ARBA00023284"/>
    </source>
</evidence>
<feature type="signal peptide" evidence="7">
    <location>
        <begin position="1"/>
        <end position="22"/>
    </location>
</feature>
<comment type="subcellular location">
    <subcellularLocation>
        <location evidence="1 7">Periplasm</location>
    </subcellularLocation>
</comment>
<keyword evidence="5" id="KW-1015">Disulfide bond</keyword>
<feature type="domain" description="Disulphide bond isomerase DsbC/G N-terminal" evidence="8">
    <location>
        <begin position="25"/>
        <end position="95"/>
    </location>
</feature>
<evidence type="ECO:0000256" key="1">
    <source>
        <dbReference type="ARBA" id="ARBA00004418"/>
    </source>
</evidence>
<comment type="similarity">
    <text evidence="2 7">Belongs to the thioredoxin family. DsbC subfamily.</text>
</comment>
<evidence type="ECO:0000256" key="4">
    <source>
        <dbReference type="ARBA" id="ARBA00022764"/>
    </source>
</evidence>
<evidence type="ECO:0000313" key="10">
    <source>
        <dbReference type="EMBL" id="ABC28621.1"/>
    </source>
</evidence>
<reference evidence="10 11" key="1">
    <citation type="journal article" date="2005" name="Nucleic Acids Res.">
        <title>Genomic blueprint of Hahella chejuensis, a marine microbe producing an algicidal agent.</title>
        <authorList>
            <person name="Jeong H."/>
            <person name="Yim J.H."/>
            <person name="Lee C."/>
            <person name="Choi S.-H."/>
            <person name="Park Y.K."/>
            <person name="Yoon S.H."/>
            <person name="Hur C.-G."/>
            <person name="Kang H.-Y."/>
            <person name="Kim D."/>
            <person name="Lee H.H."/>
            <person name="Park K.H."/>
            <person name="Park S.-H."/>
            <person name="Park H.-S."/>
            <person name="Lee H.K."/>
            <person name="Oh T.K."/>
            <person name="Kim J.F."/>
        </authorList>
    </citation>
    <scope>NUCLEOTIDE SEQUENCE [LARGE SCALE GENOMIC DNA]</scope>
    <source>
        <strain evidence="10 11">KCTC 2396</strain>
    </source>
</reference>
<dbReference type="eggNOG" id="COG1651">
    <property type="taxonomic scope" value="Bacteria"/>
</dbReference>
<dbReference type="InterPro" id="IPR018950">
    <property type="entry name" value="DiS-bond_isomerase_DsbC/G_N"/>
</dbReference>